<feature type="signal peptide" evidence="2">
    <location>
        <begin position="1"/>
        <end position="24"/>
    </location>
</feature>
<proteinExistence type="predicted"/>
<evidence type="ECO:0008006" key="5">
    <source>
        <dbReference type="Google" id="ProtNLM"/>
    </source>
</evidence>
<dbReference type="InterPro" id="IPR000618">
    <property type="entry name" value="Insect_cuticle"/>
</dbReference>
<comment type="caution">
    <text evidence="3">The sequence shown here is derived from an EMBL/GenBank/DDBJ whole genome shotgun (WGS) entry which is preliminary data.</text>
</comment>
<evidence type="ECO:0000256" key="1">
    <source>
        <dbReference type="PROSITE-ProRule" id="PRU00497"/>
    </source>
</evidence>
<dbReference type="Pfam" id="PF00379">
    <property type="entry name" value="Chitin_bind_4"/>
    <property type="match status" value="1"/>
</dbReference>
<name>A0AAV4MAM3_9ARAC</name>
<evidence type="ECO:0000313" key="3">
    <source>
        <dbReference type="EMBL" id="GIX68471.1"/>
    </source>
</evidence>
<feature type="chain" id="PRO_5044022564" description="Cuticle protein" evidence="2">
    <location>
        <begin position="25"/>
        <end position="175"/>
    </location>
</feature>
<accession>A0AAV4MAM3</accession>
<organism evidence="3 4">
    <name type="scientific">Caerostris darwini</name>
    <dbReference type="NCBI Taxonomy" id="1538125"/>
    <lineage>
        <taxon>Eukaryota</taxon>
        <taxon>Metazoa</taxon>
        <taxon>Ecdysozoa</taxon>
        <taxon>Arthropoda</taxon>
        <taxon>Chelicerata</taxon>
        <taxon>Arachnida</taxon>
        <taxon>Araneae</taxon>
        <taxon>Araneomorphae</taxon>
        <taxon>Entelegynae</taxon>
        <taxon>Araneoidea</taxon>
        <taxon>Araneidae</taxon>
        <taxon>Caerostris</taxon>
    </lineage>
</organism>
<dbReference type="PANTHER" id="PTHR10380">
    <property type="entry name" value="CUTICLE PROTEIN"/>
    <property type="match status" value="1"/>
</dbReference>
<evidence type="ECO:0000256" key="2">
    <source>
        <dbReference type="SAM" id="SignalP"/>
    </source>
</evidence>
<keyword evidence="4" id="KW-1185">Reference proteome</keyword>
<dbReference type="Proteomes" id="UP001054837">
    <property type="component" value="Unassembled WGS sequence"/>
</dbReference>
<sequence>MSSFRFACATLAVLLGLFVLIASAQDRIAYGLNGAKVLIPAGRQINAVLPVEKNEVHKKHHVIQDDSEENNAPYEFGFQMNDGNGTTQHRQEIRQENGDVKGSYGYVDPAGVYRKVEYYTDENGYHAKVTSNEPGLSNKNSANTIYVVENPPAVNTIAVIPEQRPLVLVQKRPLA</sequence>
<gene>
    <name evidence="3" type="ORF">CDAR_500431</name>
</gene>
<dbReference type="AlphaFoldDB" id="A0AAV4MAM3"/>
<reference evidence="3 4" key="1">
    <citation type="submission" date="2021-06" db="EMBL/GenBank/DDBJ databases">
        <title>Caerostris darwini draft genome.</title>
        <authorList>
            <person name="Kono N."/>
            <person name="Arakawa K."/>
        </authorList>
    </citation>
    <scope>NUCLEOTIDE SEQUENCE [LARGE SCALE GENOMIC DNA]</scope>
</reference>
<keyword evidence="1" id="KW-0193">Cuticle</keyword>
<dbReference type="GO" id="GO:0008010">
    <property type="term" value="F:structural constituent of chitin-based larval cuticle"/>
    <property type="evidence" value="ECO:0007669"/>
    <property type="project" value="TreeGrafter"/>
</dbReference>
<dbReference type="InterPro" id="IPR050468">
    <property type="entry name" value="Cuticle_Struct_Prot"/>
</dbReference>
<protein>
    <recommendedName>
        <fullName evidence="5">Cuticle protein</fullName>
    </recommendedName>
</protein>
<dbReference type="GO" id="GO:0062129">
    <property type="term" value="C:chitin-based extracellular matrix"/>
    <property type="evidence" value="ECO:0007669"/>
    <property type="project" value="TreeGrafter"/>
</dbReference>
<evidence type="ECO:0000313" key="4">
    <source>
        <dbReference type="Proteomes" id="UP001054837"/>
    </source>
</evidence>
<dbReference type="PROSITE" id="PS51155">
    <property type="entry name" value="CHIT_BIND_RR_2"/>
    <property type="match status" value="1"/>
</dbReference>
<dbReference type="EMBL" id="BPLQ01000179">
    <property type="protein sequence ID" value="GIX68471.1"/>
    <property type="molecule type" value="Genomic_DNA"/>
</dbReference>
<keyword evidence="2" id="KW-0732">Signal</keyword>
<dbReference type="PRINTS" id="PR00947">
    <property type="entry name" value="CUTICLE"/>
</dbReference>